<dbReference type="PANTHER" id="PTHR22806:SF0">
    <property type="entry name" value="NUCLEOPORIN NUP37"/>
    <property type="match status" value="1"/>
</dbReference>
<dbReference type="InterPro" id="IPR001680">
    <property type="entry name" value="WD40_rpt"/>
</dbReference>
<reference evidence="2" key="1">
    <citation type="journal article" date="2014" name="PLoS Negl. Trop. Dis.">
        <title>An updated insight into the Sialotranscriptome of Triatoma infestans: developmental stage and geographic variations.</title>
        <authorList>
            <person name="Schwarz A."/>
            <person name="Medrano-Mercado N."/>
            <person name="Schaub G.A."/>
            <person name="Struchiner C.J."/>
            <person name="Bargues M.D."/>
            <person name="Levy M.Z."/>
            <person name="Ribeiro J.M."/>
        </authorList>
    </citation>
    <scope>NUCLEOTIDE SEQUENCE</scope>
    <source>
        <strain evidence="2">Chile</strain>
        <tissue evidence="2">Salivary glands</tissue>
    </source>
</reference>
<dbReference type="SMART" id="SM00320">
    <property type="entry name" value="WD40"/>
    <property type="match status" value="5"/>
</dbReference>
<protein>
    <submittedName>
        <fullName evidence="2">Putative nucleoporin 37</fullName>
    </submittedName>
</protein>
<dbReference type="AlphaFoldDB" id="A0A023FA64"/>
<sequence>MSSSYIIDKLQSSTTTEAPAHIFEFDKQIINLEFSPYLWSHDLICIAFIDKLRVAVIKFQEENDGQIEEVEYTKLQDFPCNSRVHSISWSPEANIRSAPKCILFACSMEDFKINVYNSKLTNSDQEILPSKVVCGHVNYVNDIAYNTTGEYLASASDDLTCRIWLVTNNYEEMRKFYLRSPGVAVKWHQNNSGQVMVGEKYGSVLFYNVTTGNAIMSLRSQASPLLSLDWSPSDSSYVSAMCGGNLVIWYIPNPSSPFYEQLVHPEGGFHVKFLPLSEQKLVSLGAPDNTLKLFSTTKRYPQTITTLKLAHGLTCHHHLPYICVGVDNLMYIWNIS</sequence>
<dbReference type="PROSITE" id="PS50082">
    <property type="entry name" value="WD_REPEATS_2"/>
    <property type="match status" value="1"/>
</dbReference>
<dbReference type="Pfam" id="PF00400">
    <property type="entry name" value="WD40"/>
    <property type="match status" value="1"/>
</dbReference>
<dbReference type="Gene3D" id="2.130.10.10">
    <property type="entry name" value="YVTN repeat-like/Quinoprotein amine dehydrogenase"/>
    <property type="match status" value="1"/>
</dbReference>
<dbReference type="PROSITE" id="PS50294">
    <property type="entry name" value="WD_REPEATS_REGION"/>
    <property type="match status" value="1"/>
</dbReference>
<dbReference type="SUPFAM" id="SSF50978">
    <property type="entry name" value="WD40 repeat-like"/>
    <property type="match status" value="1"/>
</dbReference>
<dbReference type="InterPro" id="IPR037626">
    <property type="entry name" value="NUP37"/>
</dbReference>
<dbReference type="PANTHER" id="PTHR22806">
    <property type="entry name" value="NUCLEOPORIN NUP37 P37 -RELATED"/>
    <property type="match status" value="1"/>
</dbReference>
<feature type="repeat" description="WD" evidence="1">
    <location>
        <begin position="133"/>
        <end position="164"/>
    </location>
</feature>
<evidence type="ECO:0000313" key="2">
    <source>
        <dbReference type="EMBL" id="JAC17818.1"/>
    </source>
</evidence>
<keyword evidence="1" id="KW-0853">WD repeat</keyword>
<proteinExistence type="evidence at transcript level"/>
<dbReference type="EMBL" id="GBBI01000894">
    <property type="protein sequence ID" value="JAC17818.1"/>
    <property type="molecule type" value="mRNA"/>
</dbReference>
<name>A0A023FA64_TRIIF</name>
<dbReference type="InterPro" id="IPR036322">
    <property type="entry name" value="WD40_repeat_dom_sf"/>
</dbReference>
<dbReference type="InterPro" id="IPR015943">
    <property type="entry name" value="WD40/YVTN_repeat-like_dom_sf"/>
</dbReference>
<evidence type="ECO:0000256" key="1">
    <source>
        <dbReference type="PROSITE-ProRule" id="PRU00221"/>
    </source>
</evidence>
<accession>A0A023FA64</accession>
<dbReference type="GO" id="GO:0031080">
    <property type="term" value="C:nuclear pore outer ring"/>
    <property type="evidence" value="ECO:0007669"/>
    <property type="project" value="InterPro"/>
</dbReference>
<organism evidence="2">
    <name type="scientific">Triatoma infestans</name>
    <name type="common">Assassin bug</name>
    <dbReference type="NCBI Taxonomy" id="30076"/>
    <lineage>
        <taxon>Eukaryota</taxon>
        <taxon>Metazoa</taxon>
        <taxon>Ecdysozoa</taxon>
        <taxon>Arthropoda</taxon>
        <taxon>Hexapoda</taxon>
        <taxon>Insecta</taxon>
        <taxon>Pterygota</taxon>
        <taxon>Neoptera</taxon>
        <taxon>Paraneoptera</taxon>
        <taxon>Hemiptera</taxon>
        <taxon>Heteroptera</taxon>
        <taxon>Panheteroptera</taxon>
        <taxon>Cimicomorpha</taxon>
        <taxon>Reduviidae</taxon>
        <taxon>Triatominae</taxon>
        <taxon>Triatoma</taxon>
    </lineage>
</organism>